<dbReference type="InterPro" id="IPR003593">
    <property type="entry name" value="AAA+_ATPase"/>
</dbReference>
<sequence length="441" mass="50486">MHIEKLRMQNFRGFKDVTIDFPSNLAVFIGVNGSGKSSVLDCCALFLSILTTSIRTFRDLNNSEPPSLLEIDIKTGYNETHNQIDIAFNSKSFRLPFTLARKSAQEKSALTKLPTEGVPRFIFHNLNYAESNDALMKVTQEFHQILLEKFSSDPNHSLPIMIYYPTDRMVYETPLESDKEYLNHQLLAYDRAITKKVDFADFFTWYRNQEDLENEIRLDNDTNYIDHQLQTIRDATPSFLPQLSNLRVKRSSPIRMTMTKEGEEITVNQLSSGEKNLFAMIADIARRLALANPSLENALEGEGIILIDEIELHLHPQWQRDIIPRLTSTFPNCQFIVTTHSPQVLSNVKKENVFIVEDFQVYPADAYTFGRDSNSILSELMGVSERPIDVQNKLTECLYKIDDGQIEEAKILLHELSDLLGHNDSEIVKANTLISFLSKVK</sequence>
<dbReference type="InterPro" id="IPR027417">
    <property type="entry name" value="P-loop_NTPase"/>
</dbReference>
<dbReference type="SUPFAM" id="SSF52540">
    <property type="entry name" value="P-loop containing nucleoside triphosphate hydrolases"/>
    <property type="match status" value="1"/>
</dbReference>
<dbReference type="PANTHER" id="PTHR43581:SF2">
    <property type="entry name" value="EXCINUCLEASE ATPASE SUBUNIT"/>
    <property type="match status" value="1"/>
</dbReference>
<dbReference type="PANTHER" id="PTHR43581">
    <property type="entry name" value="ATP/GTP PHOSPHATASE"/>
    <property type="match status" value="1"/>
</dbReference>
<gene>
    <name evidence="2" type="ORF">DCF19_10590</name>
</gene>
<proteinExistence type="predicted"/>
<evidence type="ECO:0000313" key="3">
    <source>
        <dbReference type="Proteomes" id="UP000249467"/>
    </source>
</evidence>
<dbReference type="Pfam" id="PF13175">
    <property type="entry name" value="AAA_15"/>
    <property type="match status" value="1"/>
</dbReference>
<evidence type="ECO:0000259" key="1">
    <source>
        <dbReference type="SMART" id="SM00382"/>
    </source>
</evidence>
<keyword evidence="2" id="KW-0547">Nucleotide-binding</keyword>
<name>A0A2W4WGV5_9CYAN</name>
<reference evidence="2 3" key="1">
    <citation type="submission" date="2018-04" db="EMBL/GenBank/DDBJ databases">
        <authorList>
            <person name="Go L.Y."/>
            <person name="Mitchell J.A."/>
        </authorList>
    </citation>
    <scope>NUCLEOTIDE SEQUENCE [LARGE SCALE GENOMIC DNA]</scope>
    <source>
        <strain evidence="2">ULC066bin1</strain>
    </source>
</reference>
<comment type="caution">
    <text evidence="2">The sequence shown here is derived from an EMBL/GenBank/DDBJ whole genome shotgun (WGS) entry which is preliminary data.</text>
</comment>
<dbReference type="Proteomes" id="UP000249467">
    <property type="component" value="Unassembled WGS sequence"/>
</dbReference>
<dbReference type="Gene3D" id="3.40.50.300">
    <property type="entry name" value="P-loop containing nucleotide triphosphate hydrolases"/>
    <property type="match status" value="1"/>
</dbReference>
<dbReference type="InterPro" id="IPR051396">
    <property type="entry name" value="Bact_Antivir_Def_Nuclease"/>
</dbReference>
<dbReference type="InterPro" id="IPR041685">
    <property type="entry name" value="AAA_GajA/Old/RecF-like"/>
</dbReference>
<protein>
    <submittedName>
        <fullName evidence="2">ATP-binding protein</fullName>
    </submittedName>
</protein>
<reference evidence="2 3" key="2">
    <citation type="submission" date="2018-06" db="EMBL/GenBank/DDBJ databases">
        <title>Metagenomic assembly of (sub)arctic Cyanobacteria and their associated microbiome from non-axenic cultures.</title>
        <authorList>
            <person name="Baurain D."/>
        </authorList>
    </citation>
    <scope>NUCLEOTIDE SEQUENCE [LARGE SCALE GENOMIC DNA]</scope>
    <source>
        <strain evidence="2">ULC066bin1</strain>
    </source>
</reference>
<dbReference type="SMART" id="SM00382">
    <property type="entry name" value="AAA"/>
    <property type="match status" value="1"/>
</dbReference>
<organism evidence="2 3">
    <name type="scientific">Pseudanabaena frigida</name>
    <dbReference type="NCBI Taxonomy" id="945775"/>
    <lineage>
        <taxon>Bacteria</taxon>
        <taxon>Bacillati</taxon>
        <taxon>Cyanobacteriota</taxon>
        <taxon>Cyanophyceae</taxon>
        <taxon>Pseudanabaenales</taxon>
        <taxon>Pseudanabaenaceae</taxon>
        <taxon>Pseudanabaena</taxon>
    </lineage>
</organism>
<evidence type="ECO:0000313" key="2">
    <source>
        <dbReference type="EMBL" id="PZO41169.1"/>
    </source>
</evidence>
<dbReference type="AlphaFoldDB" id="A0A2W4WGV5"/>
<dbReference type="GO" id="GO:0005524">
    <property type="term" value="F:ATP binding"/>
    <property type="evidence" value="ECO:0007669"/>
    <property type="project" value="UniProtKB-KW"/>
</dbReference>
<feature type="domain" description="AAA+ ATPase" evidence="1">
    <location>
        <begin position="22"/>
        <end position="368"/>
    </location>
</feature>
<dbReference type="EMBL" id="QBML01000012">
    <property type="protein sequence ID" value="PZO41169.1"/>
    <property type="molecule type" value="Genomic_DNA"/>
</dbReference>
<keyword evidence="2" id="KW-0067">ATP-binding</keyword>
<accession>A0A2W4WGV5</accession>